<feature type="compositionally biased region" description="Low complexity" evidence="9">
    <location>
        <begin position="233"/>
        <end position="242"/>
    </location>
</feature>
<keyword evidence="8 10" id="KW-0472">Membrane</keyword>
<dbReference type="AlphaFoldDB" id="W9G904"/>
<dbReference type="EMBL" id="AWSA01000008">
    <property type="protein sequence ID" value="EWT02671.1"/>
    <property type="molecule type" value="Genomic_DNA"/>
</dbReference>
<evidence type="ECO:0000256" key="7">
    <source>
        <dbReference type="ARBA" id="ARBA00022989"/>
    </source>
</evidence>
<proteinExistence type="inferred from homology"/>
<accession>W9G904</accession>
<comment type="subcellular location">
    <subcellularLocation>
        <location evidence="1">Cell inner membrane</location>
        <topology evidence="1">Multi-pass membrane protein</topology>
    </subcellularLocation>
</comment>
<evidence type="ECO:0000256" key="4">
    <source>
        <dbReference type="ARBA" id="ARBA00022475"/>
    </source>
</evidence>
<protein>
    <submittedName>
        <fullName evidence="11">C4-dicarboxylate ABC transporter</fullName>
    </submittedName>
</protein>
<dbReference type="STRING" id="1386089.N865_04380"/>
<keyword evidence="7 10" id="KW-1133">Transmembrane helix</keyword>
<evidence type="ECO:0000256" key="5">
    <source>
        <dbReference type="ARBA" id="ARBA00022519"/>
    </source>
</evidence>
<name>W9G904_9MICO</name>
<dbReference type="Proteomes" id="UP000019489">
    <property type="component" value="Unassembled WGS sequence"/>
</dbReference>
<feature type="transmembrane region" description="Helical" evidence="10">
    <location>
        <begin position="313"/>
        <end position="338"/>
    </location>
</feature>
<evidence type="ECO:0000256" key="6">
    <source>
        <dbReference type="ARBA" id="ARBA00022692"/>
    </source>
</evidence>
<evidence type="ECO:0000313" key="11">
    <source>
        <dbReference type="EMBL" id="EWT02671.1"/>
    </source>
</evidence>
<dbReference type="PATRIC" id="fig|1386089.3.peg.1010"/>
<evidence type="ECO:0000256" key="1">
    <source>
        <dbReference type="ARBA" id="ARBA00004429"/>
    </source>
</evidence>
<evidence type="ECO:0000256" key="3">
    <source>
        <dbReference type="ARBA" id="ARBA00022448"/>
    </source>
</evidence>
<keyword evidence="4" id="KW-1003">Cell membrane</keyword>
<evidence type="ECO:0000256" key="2">
    <source>
        <dbReference type="ARBA" id="ARBA00006413"/>
    </source>
</evidence>
<feature type="transmembrane region" description="Helical" evidence="10">
    <location>
        <begin position="91"/>
        <end position="113"/>
    </location>
</feature>
<dbReference type="GO" id="GO:0015556">
    <property type="term" value="F:C4-dicarboxylate transmembrane transporter activity"/>
    <property type="evidence" value="ECO:0007669"/>
    <property type="project" value="InterPro"/>
</dbReference>
<keyword evidence="3" id="KW-0813">Transport</keyword>
<feature type="transmembrane region" description="Helical" evidence="10">
    <location>
        <begin position="350"/>
        <end position="372"/>
    </location>
</feature>
<feature type="transmembrane region" description="Helical" evidence="10">
    <location>
        <begin position="170"/>
        <end position="192"/>
    </location>
</feature>
<feature type="transmembrane region" description="Helical" evidence="10">
    <location>
        <begin position="50"/>
        <end position="71"/>
    </location>
</feature>
<feature type="transmembrane region" description="Helical" evidence="10">
    <location>
        <begin position="472"/>
        <end position="494"/>
    </location>
</feature>
<comment type="caution">
    <text evidence="11">The sequence shown here is derived from an EMBL/GenBank/DDBJ whole genome shotgun (WGS) entry which is preliminary data.</text>
</comment>
<feature type="transmembrane region" description="Helical" evidence="10">
    <location>
        <begin position="134"/>
        <end position="158"/>
    </location>
</feature>
<keyword evidence="12" id="KW-1185">Reference proteome</keyword>
<dbReference type="RefSeq" id="WP_034802281.1">
    <property type="nucleotide sequence ID" value="NZ_AWSA01000008.1"/>
</dbReference>
<dbReference type="eggNOG" id="COG2704">
    <property type="taxonomic scope" value="Bacteria"/>
</dbReference>
<reference evidence="11 12" key="1">
    <citation type="submission" date="2013-08" db="EMBL/GenBank/DDBJ databases">
        <title>Intrasporangium oryzae NRRL B-24470.</title>
        <authorList>
            <person name="Liu H."/>
            <person name="Wang G."/>
        </authorList>
    </citation>
    <scope>NUCLEOTIDE SEQUENCE [LARGE SCALE GENOMIC DNA]</scope>
    <source>
        <strain evidence="11 12">NRRL B-24470</strain>
    </source>
</reference>
<feature type="region of interest" description="Disordered" evidence="9">
    <location>
        <begin position="233"/>
        <end position="267"/>
    </location>
</feature>
<dbReference type="InterPro" id="IPR004668">
    <property type="entry name" value="Anaer_Dcu_memb_transpt"/>
</dbReference>
<feature type="transmembrane region" description="Helical" evidence="10">
    <location>
        <begin position="378"/>
        <end position="403"/>
    </location>
</feature>
<evidence type="ECO:0000256" key="10">
    <source>
        <dbReference type="SAM" id="Phobius"/>
    </source>
</evidence>
<gene>
    <name evidence="11" type="ORF">N865_04380</name>
</gene>
<keyword evidence="5" id="KW-0997">Cell inner membrane</keyword>
<sequence length="495" mass="50244">MSVSFVLEALVVLGAIVMGTRAGGVGVGLWGGLGTFVLVFIFGEPPGEPPAAAMAIILAVVLAASMMQASGGIDWMVAVAAKVIERHPKQITLIAPLTAFAFSIGAGTSNIIYPLLPVIYDVSYKNHIRPSRPLTVTVVQSGMALAASPVSAAMAAMLTLTDVEPYNLGLTQILAITIPSCIIGIVVTSLIVNRMWKDLDEDPEVQARIASGVLAAPTAAAAAMPATVAVGGPASSNTPASGSGSGSAGAGGTGAGETGTEGTVAPGPSASSQLTYTAAGRNSALVFLLGVVVIVLLGLFPDLRPSFEVEGEGAVAIDMTTTIVLVMFVVGTLILFVGRPDVKTVPDMSVFKAGMVSAIALFGIAWLTATFISAHEEYIVSTVGAWVTDWKFLFALAVFLVAALTTSQSTATRTIVPIGLAAGLPAGVVTGMWAGALSGVYTLPANGTQIAAANFDLSGTTKLGSKLFDHSFFIPMLVMSVVTVAVGALIGGVFF</sequence>
<evidence type="ECO:0000313" key="12">
    <source>
        <dbReference type="Proteomes" id="UP000019489"/>
    </source>
</evidence>
<dbReference type="Pfam" id="PF03605">
    <property type="entry name" value="DcuA_DcuB"/>
    <property type="match status" value="2"/>
</dbReference>
<feature type="compositionally biased region" description="Gly residues" evidence="9">
    <location>
        <begin position="243"/>
        <end position="259"/>
    </location>
</feature>
<organism evidence="11 12">
    <name type="scientific">Intrasporangium oryzae NRRL B-24470</name>
    <dbReference type="NCBI Taxonomy" id="1386089"/>
    <lineage>
        <taxon>Bacteria</taxon>
        <taxon>Bacillati</taxon>
        <taxon>Actinomycetota</taxon>
        <taxon>Actinomycetes</taxon>
        <taxon>Micrococcales</taxon>
        <taxon>Intrasporangiaceae</taxon>
        <taxon>Intrasporangium</taxon>
    </lineage>
</organism>
<evidence type="ECO:0000256" key="9">
    <source>
        <dbReference type="SAM" id="MobiDB-lite"/>
    </source>
</evidence>
<dbReference type="PANTHER" id="PTHR36106">
    <property type="entry name" value="ANAEROBIC C4-DICARBOXYLATE TRANSPORTER DCUB"/>
    <property type="match status" value="1"/>
</dbReference>
<evidence type="ECO:0000256" key="8">
    <source>
        <dbReference type="ARBA" id="ARBA00023136"/>
    </source>
</evidence>
<comment type="similarity">
    <text evidence="2">Belongs to the DcuA/DcuB transporter (TC 2.A.13.1) family.</text>
</comment>
<feature type="transmembrane region" description="Helical" evidence="10">
    <location>
        <begin position="284"/>
        <end position="301"/>
    </location>
</feature>
<feature type="transmembrane region" description="Helical" evidence="10">
    <location>
        <begin position="24"/>
        <end position="43"/>
    </location>
</feature>
<dbReference type="GO" id="GO:0005886">
    <property type="term" value="C:plasma membrane"/>
    <property type="evidence" value="ECO:0007669"/>
    <property type="project" value="UniProtKB-SubCell"/>
</dbReference>
<keyword evidence="6 10" id="KW-0812">Transmembrane</keyword>
<dbReference type="PANTHER" id="PTHR36106:SF3">
    <property type="entry name" value="ANAEROBIC C4-DICARBOXYLATE TRANSPORTER DCUB"/>
    <property type="match status" value="1"/>
</dbReference>
<feature type="transmembrane region" description="Helical" evidence="10">
    <location>
        <begin position="415"/>
        <end position="436"/>
    </location>
</feature>